<evidence type="ECO:0000256" key="2">
    <source>
        <dbReference type="ARBA" id="ARBA00022692"/>
    </source>
</evidence>
<organism evidence="7 8">
    <name type="scientific">Flavimobilis rhizosphaerae</name>
    <dbReference type="NCBI Taxonomy" id="2775421"/>
    <lineage>
        <taxon>Bacteria</taxon>
        <taxon>Bacillati</taxon>
        <taxon>Actinomycetota</taxon>
        <taxon>Actinomycetes</taxon>
        <taxon>Micrococcales</taxon>
        <taxon>Jonesiaceae</taxon>
        <taxon>Flavimobilis</taxon>
    </lineage>
</organism>
<sequence>MSPARTVRLVAAREISTRARSKAFVWTTAVVLVLIVAGSALIGFLGGKEPEPLHVLVTDDITATALERAATATGTLVETDVLGPLAGAPNLSDDDVLVGLAPDGTVHVTVNTEVPSDLGPTLTVMAQQQALGAAITSLGGDPAAVDAAVLSAQPAVTTLEEPTKGPDLGASILGQVVGILIFVAIMTTGQMVAQGVVEEKSSRVVEILLATIRPAELIAGKVLGIGALGLAQVAAYVAVGAGSANAFGLLDGVDVDLWSAAGSTLVWFLLGYAIYALLFAAAGALVSRQEDVASVTTPILMMLMIPYAVGISVAPWDPTNTLVTVLSYVPFFTPLIMPMRSALGVAAPWEIVLMIVVCAALVALLVWVAGRIYGRAVLLTGARVPLREVLRAR</sequence>
<feature type="domain" description="ABC-2 type transporter transmembrane" evidence="6">
    <location>
        <begin position="22"/>
        <end position="369"/>
    </location>
</feature>
<comment type="subcellular location">
    <subcellularLocation>
        <location evidence="1">Membrane</location>
        <topology evidence="1">Multi-pass membrane protein</topology>
    </subcellularLocation>
</comment>
<evidence type="ECO:0000313" key="8">
    <source>
        <dbReference type="Proteomes" id="UP000642107"/>
    </source>
</evidence>
<dbReference type="EMBL" id="JACZDF010000001">
    <property type="protein sequence ID" value="MBD9698226.1"/>
    <property type="molecule type" value="Genomic_DNA"/>
</dbReference>
<feature type="transmembrane region" description="Helical" evidence="5">
    <location>
        <begin position="351"/>
        <end position="370"/>
    </location>
</feature>
<reference evidence="7 8" key="1">
    <citation type="submission" date="2020-09" db="EMBL/GenBank/DDBJ databases">
        <title>Flavimobilis rhizosphaerae sp. nov., isolated from rhizosphere soil of Spartina alterniflora.</title>
        <authorList>
            <person name="Hanqin C."/>
        </authorList>
    </citation>
    <scope>NUCLEOTIDE SEQUENCE [LARGE SCALE GENOMIC DNA]</scope>
    <source>
        <strain evidence="7 8">GY 10621</strain>
    </source>
</reference>
<dbReference type="RefSeq" id="WP_192277240.1">
    <property type="nucleotide sequence ID" value="NZ_JACZDF010000001.1"/>
</dbReference>
<evidence type="ECO:0000256" key="1">
    <source>
        <dbReference type="ARBA" id="ARBA00004141"/>
    </source>
</evidence>
<gene>
    <name evidence="7" type="ORF">IGS67_01790</name>
</gene>
<dbReference type="InterPro" id="IPR013525">
    <property type="entry name" value="ABC2_TM"/>
</dbReference>
<keyword evidence="3 5" id="KW-1133">Transmembrane helix</keyword>
<feature type="transmembrane region" description="Helical" evidence="5">
    <location>
        <begin position="298"/>
        <end position="316"/>
    </location>
</feature>
<evidence type="ECO:0000256" key="4">
    <source>
        <dbReference type="ARBA" id="ARBA00023136"/>
    </source>
</evidence>
<evidence type="ECO:0000259" key="6">
    <source>
        <dbReference type="Pfam" id="PF12698"/>
    </source>
</evidence>
<feature type="transmembrane region" description="Helical" evidence="5">
    <location>
        <begin position="23"/>
        <end position="46"/>
    </location>
</feature>
<proteinExistence type="predicted"/>
<feature type="transmembrane region" description="Helical" evidence="5">
    <location>
        <begin position="172"/>
        <end position="193"/>
    </location>
</feature>
<keyword evidence="2 5" id="KW-0812">Transmembrane</keyword>
<evidence type="ECO:0000256" key="3">
    <source>
        <dbReference type="ARBA" id="ARBA00022989"/>
    </source>
</evidence>
<keyword evidence="4 5" id="KW-0472">Membrane</keyword>
<evidence type="ECO:0000256" key="5">
    <source>
        <dbReference type="SAM" id="Phobius"/>
    </source>
</evidence>
<name>A0ABR9DM55_9MICO</name>
<evidence type="ECO:0000313" key="7">
    <source>
        <dbReference type="EMBL" id="MBD9698226.1"/>
    </source>
</evidence>
<dbReference type="Pfam" id="PF12698">
    <property type="entry name" value="ABC2_membrane_3"/>
    <property type="match status" value="1"/>
</dbReference>
<feature type="transmembrane region" description="Helical" evidence="5">
    <location>
        <begin position="222"/>
        <end position="244"/>
    </location>
</feature>
<protein>
    <submittedName>
        <fullName evidence="7">ABC transporter permease</fullName>
    </submittedName>
</protein>
<dbReference type="Proteomes" id="UP000642107">
    <property type="component" value="Unassembled WGS sequence"/>
</dbReference>
<keyword evidence="8" id="KW-1185">Reference proteome</keyword>
<feature type="transmembrane region" description="Helical" evidence="5">
    <location>
        <begin position="264"/>
        <end position="286"/>
    </location>
</feature>
<comment type="caution">
    <text evidence="7">The sequence shown here is derived from an EMBL/GenBank/DDBJ whole genome shotgun (WGS) entry which is preliminary data.</text>
</comment>
<accession>A0ABR9DM55</accession>